<reference evidence="3" key="1">
    <citation type="journal article" date="2019" name="Int. J. Syst. Evol. Microbiol.">
        <title>The Global Catalogue of Microorganisms (GCM) 10K type strain sequencing project: providing services to taxonomists for standard genome sequencing and annotation.</title>
        <authorList>
            <consortium name="The Broad Institute Genomics Platform"/>
            <consortium name="The Broad Institute Genome Sequencing Center for Infectious Disease"/>
            <person name="Wu L."/>
            <person name="Ma J."/>
        </authorList>
    </citation>
    <scope>NUCLEOTIDE SEQUENCE [LARGE SCALE GENOMIC DNA]</scope>
    <source>
        <strain evidence="3">CGMCC 1.15399</strain>
    </source>
</reference>
<dbReference type="EMBL" id="JBHUCM010000014">
    <property type="protein sequence ID" value="MFD1538873.1"/>
    <property type="molecule type" value="Genomic_DNA"/>
</dbReference>
<protein>
    <submittedName>
        <fullName evidence="2">NAD(P)-dependent oxidoreductase</fullName>
    </submittedName>
</protein>
<dbReference type="PANTHER" id="PTHR43355">
    <property type="entry name" value="FLAVIN REDUCTASE (NADPH)"/>
    <property type="match status" value="1"/>
</dbReference>
<organism evidence="2 3">
    <name type="scientific">Nonomuraea guangzhouensis</name>
    <dbReference type="NCBI Taxonomy" id="1291555"/>
    <lineage>
        <taxon>Bacteria</taxon>
        <taxon>Bacillati</taxon>
        <taxon>Actinomycetota</taxon>
        <taxon>Actinomycetes</taxon>
        <taxon>Streptosporangiales</taxon>
        <taxon>Streptosporangiaceae</taxon>
        <taxon>Nonomuraea</taxon>
    </lineage>
</organism>
<keyword evidence="3" id="KW-1185">Reference proteome</keyword>
<feature type="domain" description="NAD(P)-binding" evidence="1">
    <location>
        <begin position="7"/>
        <end position="194"/>
    </location>
</feature>
<dbReference type="InterPro" id="IPR016040">
    <property type="entry name" value="NAD(P)-bd_dom"/>
</dbReference>
<dbReference type="Proteomes" id="UP001597097">
    <property type="component" value="Unassembled WGS sequence"/>
</dbReference>
<dbReference type="PANTHER" id="PTHR43355:SF2">
    <property type="entry name" value="FLAVIN REDUCTASE (NADPH)"/>
    <property type="match status" value="1"/>
</dbReference>
<name>A0ABW4G9J2_9ACTN</name>
<evidence type="ECO:0000313" key="2">
    <source>
        <dbReference type="EMBL" id="MFD1538873.1"/>
    </source>
</evidence>
<dbReference type="InterPro" id="IPR051606">
    <property type="entry name" value="Polyketide_Oxido-like"/>
</dbReference>
<dbReference type="RefSeq" id="WP_219530749.1">
    <property type="nucleotide sequence ID" value="NZ_JAHKRM010000009.1"/>
</dbReference>
<accession>A0ABW4G9J2</accession>
<gene>
    <name evidence="2" type="ORF">ACFSJ0_17590</name>
</gene>
<proteinExistence type="predicted"/>
<sequence length="209" mass="22140">MHLTLLGATGPTGQQVLTQALKAGHTITVLVRDPAKLPQRGDQRVTVVTGDATRTDDLKRALDGSDALISALGAGKDFKSDLAGRAARALVPAAEATGVTRVVVLSALGSGRTEPDIAALPKLAIKLLMSKLFADKAVADGLIRASALDWTLVYPAILTNGRHTGRYRAVDKPTRKVGDRISRADVAEFLLHAAEGQEWSHRDAVLLTR</sequence>
<comment type="caution">
    <text evidence="2">The sequence shown here is derived from an EMBL/GenBank/DDBJ whole genome shotgun (WGS) entry which is preliminary data.</text>
</comment>
<evidence type="ECO:0000259" key="1">
    <source>
        <dbReference type="Pfam" id="PF13460"/>
    </source>
</evidence>
<evidence type="ECO:0000313" key="3">
    <source>
        <dbReference type="Proteomes" id="UP001597097"/>
    </source>
</evidence>
<dbReference type="Pfam" id="PF13460">
    <property type="entry name" value="NAD_binding_10"/>
    <property type="match status" value="1"/>
</dbReference>